<evidence type="ECO:0000313" key="11">
    <source>
        <dbReference type="Proteomes" id="UP000231179"/>
    </source>
</evidence>
<dbReference type="PRINTS" id="PR00094">
    <property type="entry name" value="ADENYLTKNASE"/>
</dbReference>
<dbReference type="Pfam" id="PF00406">
    <property type="entry name" value="ADK"/>
    <property type="match status" value="1"/>
</dbReference>
<feature type="binding site" evidence="6">
    <location>
        <position position="131"/>
    </location>
    <ligand>
        <name>Zn(2+)</name>
        <dbReference type="ChEBI" id="CHEBI:29105"/>
        <note>structural</note>
    </ligand>
</feature>
<feature type="domain" description="Adenylate kinase active site lid" evidence="9">
    <location>
        <begin position="125"/>
        <end position="160"/>
    </location>
</feature>
<keyword evidence="5 6" id="KW-0067">ATP-binding</keyword>
<feature type="binding site" evidence="6">
    <location>
        <position position="169"/>
    </location>
    <ligand>
        <name>AMP</name>
        <dbReference type="ChEBI" id="CHEBI:456215"/>
    </ligand>
</feature>
<comment type="subcellular location">
    <subcellularLocation>
        <location evidence="6 8">Cytoplasm</location>
    </subcellularLocation>
</comment>
<organism evidence="10 11">
    <name type="scientific">Spiroplasma clarkii</name>
    <dbReference type="NCBI Taxonomy" id="2139"/>
    <lineage>
        <taxon>Bacteria</taxon>
        <taxon>Bacillati</taxon>
        <taxon>Mycoplasmatota</taxon>
        <taxon>Mollicutes</taxon>
        <taxon>Entomoplasmatales</taxon>
        <taxon>Spiroplasmataceae</taxon>
        <taxon>Spiroplasma</taxon>
    </lineage>
</organism>
<comment type="function">
    <text evidence="6">Catalyzes the reversible transfer of the terminal phosphate group between ATP and AMP. Plays an important role in cellular energy homeostasis and in adenine nucleotide metabolism.</text>
</comment>
<feature type="binding site" evidence="6">
    <location>
        <begin position="134"/>
        <end position="135"/>
    </location>
    <ligand>
        <name>ATP</name>
        <dbReference type="ChEBI" id="CHEBI:30616"/>
    </ligand>
</feature>
<feature type="binding site" evidence="6">
    <location>
        <position position="158"/>
    </location>
    <ligand>
        <name>AMP</name>
        <dbReference type="ChEBI" id="CHEBI:456215"/>
    </ligand>
</feature>
<proteinExistence type="inferred from homology"/>
<dbReference type="UniPathway" id="UPA00588">
    <property type="reaction ID" value="UER00649"/>
</dbReference>
<evidence type="ECO:0000256" key="2">
    <source>
        <dbReference type="ARBA" id="ARBA00022727"/>
    </source>
</evidence>
<gene>
    <name evidence="6 10" type="primary">adk</name>
    <name evidence="10" type="ORF">SCLAR_v1c02090</name>
</gene>
<feature type="binding site" evidence="6">
    <location>
        <begin position="83"/>
        <end position="86"/>
    </location>
    <ligand>
        <name>AMP</name>
        <dbReference type="ChEBI" id="CHEBI:456215"/>
    </ligand>
</feature>
<evidence type="ECO:0000256" key="7">
    <source>
        <dbReference type="RuleBase" id="RU003330"/>
    </source>
</evidence>
<dbReference type="EC" id="2.7.4.3" evidence="6 8"/>
<dbReference type="AlphaFoldDB" id="A0A1Y0L060"/>
<dbReference type="OrthoDB" id="9805030at2"/>
<dbReference type="KEGG" id="scla:SCLARK_00357"/>
<keyword evidence="6" id="KW-0862">Zinc</keyword>
<feature type="binding site" evidence="6">
    <location>
        <position position="36"/>
    </location>
    <ligand>
        <name>AMP</name>
        <dbReference type="ChEBI" id="CHEBI:456215"/>
    </ligand>
</feature>
<evidence type="ECO:0000256" key="6">
    <source>
        <dbReference type="HAMAP-Rule" id="MF_00235"/>
    </source>
</evidence>
<dbReference type="InterPro" id="IPR000850">
    <property type="entry name" value="Adenylat/UMP-CMP_kin"/>
</dbReference>
<dbReference type="NCBIfam" id="NF001381">
    <property type="entry name" value="PRK00279.1-3"/>
    <property type="match status" value="1"/>
</dbReference>
<name>A0A1Y0L060_9MOLU</name>
<dbReference type="Gene3D" id="3.40.50.300">
    <property type="entry name" value="P-loop containing nucleotide triphosphate hydrolases"/>
    <property type="match status" value="1"/>
</dbReference>
<dbReference type="InterPro" id="IPR033690">
    <property type="entry name" value="Adenylat_kinase_CS"/>
</dbReference>
<keyword evidence="3 6" id="KW-0547">Nucleotide-binding</keyword>
<comment type="catalytic activity">
    <reaction evidence="6 8">
        <text>AMP + ATP = 2 ADP</text>
        <dbReference type="Rhea" id="RHEA:12973"/>
        <dbReference type="ChEBI" id="CHEBI:30616"/>
        <dbReference type="ChEBI" id="CHEBI:456215"/>
        <dbReference type="ChEBI" id="CHEBI:456216"/>
        <dbReference type="EC" id="2.7.4.3"/>
    </reaction>
</comment>
<dbReference type="NCBIfam" id="TIGR01351">
    <property type="entry name" value="adk"/>
    <property type="match status" value="1"/>
</dbReference>
<dbReference type="GO" id="GO:0005737">
    <property type="term" value="C:cytoplasm"/>
    <property type="evidence" value="ECO:0007669"/>
    <property type="project" value="UniProtKB-SubCell"/>
</dbReference>
<evidence type="ECO:0000256" key="8">
    <source>
        <dbReference type="RuleBase" id="RU003331"/>
    </source>
</evidence>
<feature type="binding site" evidence="6">
    <location>
        <position position="148"/>
    </location>
    <ligand>
        <name>Zn(2+)</name>
        <dbReference type="ChEBI" id="CHEBI:29105"/>
        <note>structural</note>
    </ligand>
</feature>
<dbReference type="EMBL" id="CP024870">
    <property type="protein sequence ID" value="ATX70540.1"/>
    <property type="molecule type" value="Genomic_DNA"/>
</dbReference>
<dbReference type="Pfam" id="PF05191">
    <property type="entry name" value="ADK_lid"/>
    <property type="match status" value="1"/>
</dbReference>
<comment type="domain">
    <text evidence="6">Consists of three domains, a large central CORE domain and two small peripheral domains, NMPbind and LID, which undergo movements during catalysis. The LID domain closes over the site of phosphoryl transfer upon ATP binding. Assembling and dissambling the active center during each catalytic cycle provides an effective means to prevent ATP hydrolysis. Some bacteria have evolved a zinc-coordinating structure that stabilizes the LID domain.</text>
</comment>
<comment type="similarity">
    <text evidence="6 7">Belongs to the adenylate kinase family.</text>
</comment>
<feature type="region of interest" description="NMP" evidence="6">
    <location>
        <begin position="30"/>
        <end position="59"/>
    </location>
</feature>
<evidence type="ECO:0000256" key="4">
    <source>
        <dbReference type="ARBA" id="ARBA00022777"/>
    </source>
</evidence>
<evidence type="ECO:0000256" key="1">
    <source>
        <dbReference type="ARBA" id="ARBA00022679"/>
    </source>
</evidence>
<dbReference type="GO" id="GO:0004017">
    <property type="term" value="F:AMP kinase activity"/>
    <property type="evidence" value="ECO:0007669"/>
    <property type="project" value="UniProtKB-UniRule"/>
</dbReference>
<sequence>MNIILLGAPGGGKGTQSEFLCEKNGFVQLSTGDLFRSNIMNKTSLGTEAQKYMDQGLYVPDTITNGMVQEFLKTKSDGLIFDGYPRTAEQASALDEMLEALQGSIDKVIYFEIDAAILMDRLTGRLICQTCKRSYHIKNRPPLVEGVCDYDHSRLIVRPDDAPDKVRTRLMVYQEQTAPLVDFYKDKLIKIDANNKTPVELYQDLVKVLAI</sequence>
<keyword evidence="6" id="KW-0479">Metal-binding</keyword>
<feature type="binding site" evidence="6">
    <location>
        <position position="125"/>
    </location>
    <ligand>
        <name>ATP</name>
        <dbReference type="ChEBI" id="CHEBI:30616"/>
    </ligand>
</feature>
<dbReference type="FunFam" id="3.40.50.300:FF:000106">
    <property type="entry name" value="Adenylate kinase mitochondrial"/>
    <property type="match status" value="1"/>
</dbReference>
<dbReference type="GO" id="GO:0005524">
    <property type="term" value="F:ATP binding"/>
    <property type="evidence" value="ECO:0007669"/>
    <property type="project" value="UniProtKB-UniRule"/>
</dbReference>
<keyword evidence="11" id="KW-1185">Reference proteome</keyword>
<dbReference type="GO" id="GO:0008270">
    <property type="term" value="F:zinc ion binding"/>
    <property type="evidence" value="ECO:0007669"/>
    <property type="project" value="UniProtKB-UniRule"/>
</dbReference>
<keyword evidence="6" id="KW-0963">Cytoplasm</keyword>
<keyword evidence="2 6" id="KW-0545">Nucleotide biosynthesis</keyword>
<reference evidence="10 11" key="1">
    <citation type="submission" date="2017-11" db="EMBL/GenBank/DDBJ databases">
        <title>Complete genome sequence of Spiroplasma clarkii CN-5 (DSM 19994).</title>
        <authorList>
            <person name="Tsai Y.-M."/>
            <person name="Chang A."/>
            <person name="Lo W.-S."/>
            <person name="Kuo C.-H."/>
        </authorList>
    </citation>
    <scope>NUCLEOTIDE SEQUENCE [LARGE SCALE GENOMIC DNA]</scope>
    <source>
        <strain evidence="10 11">CN-5</strain>
    </source>
</reference>
<comment type="subunit">
    <text evidence="6 8">Monomer.</text>
</comment>
<dbReference type="InterPro" id="IPR007862">
    <property type="entry name" value="Adenylate_kinase_lid-dom"/>
</dbReference>
<feature type="binding site" evidence="6">
    <location>
        <begin position="57"/>
        <end position="59"/>
    </location>
    <ligand>
        <name>AMP</name>
        <dbReference type="ChEBI" id="CHEBI:456215"/>
    </ligand>
</feature>
<feature type="binding site" evidence="6">
    <location>
        <position position="128"/>
    </location>
    <ligand>
        <name>Zn(2+)</name>
        <dbReference type="ChEBI" id="CHEBI:29105"/>
        <note>structural</note>
    </ligand>
</feature>
<dbReference type="InterPro" id="IPR027417">
    <property type="entry name" value="P-loop_NTPase"/>
</dbReference>
<dbReference type="CDD" id="cd01428">
    <property type="entry name" value="ADK"/>
    <property type="match status" value="1"/>
</dbReference>
<feature type="binding site" evidence="6">
    <location>
        <position position="31"/>
    </location>
    <ligand>
        <name>AMP</name>
        <dbReference type="ChEBI" id="CHEBI:456215"/>
    </ligand>
</feature>
<keyword evidence="4 6" id="KW-0418">Kinase</keyword>
<dbReference type="PROSITE" id="PS00113">
    <property type="entry name" value="ADENYLATE_KINASE"/>
    <property type="match status" value="1"/>
</dbReference>
<feature type="region of interest" description="LID" evidence="6">
    <location>
        <begin position="124"/>
        <end position="161"/>
    </location>
</feature>
<dbReference type="HAMAP" id="MF_00235">
    <property type="entry name" value="Adenylate_kinase_Adk"/>
    <property type="match status" value="1"/>
</dbReference>
<dbReference type="InterPro" id="IPR006259">
    <property type="entry name" value="Adenyl_kin_sub"/>
</dbReference>
<feature type="binding site" evidence="6">
    <location>
        <position position="151"/>
    </location>
    <ligand>
        <name>Zn(2+)</name>
        <dbReference type="ChEBI" id="CHEBI:29105"/>
        <note>structural</note>
    </ligand>
</feature>
<feature type="binding site" evidence="6">
    <location>
        <position position="195"/>
    </location>
    <ligand>
        <name>ATP</name>
        <dbReference type="ChEBI" id="CHEBI:30616"/>
    </ligand>
</feature>
<comment type="pathway">
    <text evidence="6">Purine metabolism; AMP biosynthesis via salvage pathway; AMP from ADP: step 1/1.</text>
</comment>
<evidence type="ECO:0000259" key="9">
    <source>
        <dbReference type="Pfam" id="PF05191"/>
    </source>
</evidence>
<keyword evidence="1 6" id="KW-0808">Transferase</keyword>
<dbReference type="PANTHER" id="PTHR23359">
    <property type="entry name" value="NUCLEOTIDE KINASE"/>
    <property type="match status" value="1"/>
</dbReference>
<protein>
    <recommendedName>
        <fullName evidence="6 8">Adenylate kinase</fullName>
        <shortName evidence="6">AK</shortName>
        <ecNumber evidence="6 8">2.7.4.3</ecNumber>
    </recommendedName>
    <alternativeName>
        <fullName evidence="6">ATP-AMP transphosphorylase</fullName>
    </alternativeName>
    <alternativeName>
        <fullName evidence="6">ATP:AMP phosphotransferase</fullName>
    </alternativeName>
    <alternativeName>
        <fullName evidence="6">Adenylate monophosphate kinase</fullName>
    </alternativeName>
</protein>
<dbReference type="Proteomes" id="UP000231179">
    <property type="component" value="Chromosome"/>
</dbReference>
<evidence type="ECO:0000256" key="5">
    <source>
        <dbReference type="ARBA" id="ARBA00022840"/>
    </source>
</evidence>
<dbReference type="GO" id="GO:0044209">
    <property type="term" value="P:AMP salvage"/>
    <property type="evidence" value="ECO:0007669"/>
    <property type="project" value="UniProtKB-UniRule"/>
</dbReference>
<evidence type="ECO:0000256" key="3">
    <source>
        <dbReference type="ARBA" id="ARBA00022741"/>
    </source>
</evidence>
<accession>A0A1Y0L060</accession>
<feature type="binding site" evidence="6">
    <location>
        <begin position="10"/>
        <end position="15"/>
    </location>
    <ligand>
        <name>ATP</name>
        <dbReference type="ChEBI" id="CHEBI:30616"/>
    </ligand>
</feature>
<feature type="binding site" evidence="6">
    <location>
        <position position="90"/>
    </location>
    <ligand>
        <name>AMP</name>
        <dbReference type="ChEBI" id="CHEBI:456215"/>
    </ligand>
</feature>
<dbReference type="RefSeq" id="WP_100254104.1">
    <property type="nucleotide sequence ID" value="NZ_CP015819.1"/>
</dbReference>
<evidence type="ECO:0000313" key="10">
    <source>
        <dbReference type="EMBL" id="ATX70540.1"/>
    </source>
</evidence>
<dbReference type="SUPFAM" id="SSF52540">
    <property type="entry name" value="P-loop containing nucleoside triphosphate hydrolases"/>
    <property type="match status" value="1"/>
</dbReference>